<dbReference type="PRINTS" id="PR00149">
    <property type="entry name" value="FUMRATELYASE"/>
</dbReference>
<dbReference type="OrthoDB" id="1738025at2759"/>
<keyword evidence="6" id="KW-1185">Reference proteome</keyword>
<dbReference type="EMBL" id="LN649230">
    <property type="protein sequence ID" value="CEI60254.1"/>
    <property type="molecule type" value="Genomic_DNA"/>
</dbReference>
<dbReference type="GO" id="GO:0006099">
    <property type="term" value="P:tricarboxylic acid cycle"/>
    <property type="evidence" value="ECO:0007669"/>
    <property type="project" value="InterPro"/>
</dbReference>
<feature type="domain" description="Fumarate lyase N-terminal" evidence="3">
    <location>
        <begin position="33"/>
        <end position="273"/>
    </location>
</feature>
<dbReference type="STRING" id="56646.A0A2L2SSS7"/>
<sequence>MSDNVQVEASPESDGAQQLASQGEYRFDNDGFGQVQIPKDKYWGAQTQRAIAVFSISREKFPPCLIRTFALQKTAAARANQRLGCIDDRLTSAIVEAAAEVRDGRFDDHFPLTVWQTGSGTQTNMNANEVIANRANQIVSEAKGASTSVLGSKYPVHPNDHVNRSQSSNDSFPTVMNIVTMTELLDTLIPSLSVLESALNRKAVEFEYFIKIGRTHLMDAVPMTMGQSFDAFARQIGHHIDRIRNTFDRLRELPQGGTAVGSGINVPPGFDSLFLDVSGVLNGLATSLLKIATDLRFLGSGPRCGLAEIVIPRDGLTSSIMPGKRNPTLAEVMSQIAFQVMGNHTTVTVAGAAGGHFELNVAKPVIIYNVLQSIELLTQGVESFTRGLVEGLKVDKKVLKRNVDNSLLLVTALNPVIGYDAVCSIVNLEMEEDLTPKEAALRLELVAEEVYDAAVNPAKMIGLVLDQEPKQTLDK</sequence>
<dbReference type="Pfam" id="PF00206">
    <property type="entry name" value="Lyase_1"/>
    <property type="match status" value="2"/>
</dbReference>
<feature type="domain" description="Fumarate lyase N-terminal" evidence="3">
    <location>
        <begin position="275"/>
        <end position="342"/>
    </location>
</feature>
<dbReference type="InterPro" id="IPR022761">
    <property type="entry name" value="Fumarate_lyase_N"/>
</dbReference>
<dbReference type="InterPro" id="IPR005677">
    <property type="entry name" value="Fum_hydII"/>
</dbReference>
<dbReference type="GO" id="GO:0006106">
    <property type="term" value="P:fumarate metabolic process"/>
    <property type="evidence" value="ECO:0007669"/>
    <property type="project" value="InterPro"/>
</dbReference>
<dbReference type="GO" id="GO:0004333">
    <property type="term" value="F:fumarate hydratase activity"/>
    <property type="evidence" value="ECO:0007669"/>
    <property type="project" value="UniProtKB-EC"/>
</dbReference>
<dbReference type="Pfam" id="PF10415">
    <property type="entry name" value="FumaraseC_C"/>
    <property type="match status" value="1"/>
</dbReference>
<evidence type="ECO:0000256" key="1">
    <source>
        <dbReference type="ARBA" id="ARBA00009084"/>
    </source>
</evidence>
<dbReference type="FunFam" id="1.10.275.10:FF:000001">
    <property type="entry name" value="Fumarate hydratase, mitochondrial"/>
    <property type="match status" value="1"/>
</dbReference>
<dbReference type="InterPro" id="IPR018951">
    <property type="entry name" value="Fumarase_C_C"/>
</dbReference>
<dbReference type="PANTHER" id="PTHR11444">
    <property type="entry name" value="ASPARTATEAMMONIA/ARGININOSUCCINATE/ADENYLOSUCCINATE LYASE"/>
    <property type="match status" value="1"/>
</dbReference>
<dbReference type="InterPro" id="IPR000362">
    <property type="entry name" value="Fumarate_lyase_fam"/>
</dbReference>
<evidence type="ECO:0000259" key="3">
    <source>
        <dbReference type="Pfam" id="PF00206"/>
    </source>
</evidence>
<dbReference type="EC" id="4.2.1.2" evidence="2"/>
<organism evidence="5 6">
    <name type="scientific">Fusarium venenatum</name>
    <dbReference type="NCBI Taxonomy" id="56646"/>
    <lineage>
        <taxon>Eukaryota</taxon>
        <taxon>Fungi</taxon>
        <taxon>Dikarya</taxon>
        <taxon>Ascomycota</taxon>
        <taxon>Pezizomycotina</taxon>
        <taxon>Sordariomycetes</taxon>
        <taxon>Hypocreomycetidae</taxon>
        <taxon>Hypocreales</taxon>
        <taxon>Nectriaceae</taxon>
        <taxon>Fusarium</taxon>
    </lineage>
</organism>
<evidence type="ECO:0000259" key="4">
    <source>
        <dbReference type="Pfam" id="PF10415"/>
    </source>
</evidence>
<dbReference type="SUPFAM" id="SSF48557">
    <property type="entry name" value="L-aspartase-like"/>
    <property type="match status" value="1"/>
</dbReference>
<dbReference type="Proteomes" id="UP000245910">
    <property type="component" value="Chromosome II"/>
</dbReference>
<dbReference type="InterPro" id="IPR008948">
    <property type="entry name" value="L-Aspartase-like"/>
</dbReference>
<feature type="domain" description="Fumarase C C-terminal" evidence="4">
    <location>
        <begin position="409"/>
        <end position="461"/>
    </location>
</feature>
<proteinExistence type="inferred from homology"/>
<comment type="similarity">
    <text evidence="1">Belongs to the class-II fumarase/aspartase family. Fumarase subfamily.</text>
</comment>
<dbReference type="PANTHER" id="PTHR11444:SF26">
    <property type="entry name" value="FUMARATE HYDRATASE"/>
    <property type="match status" value="1"/>
</dbReference>
<evidence type="ECO:0000313" key="6">
    <source>
        <dbReference type="Proteomes" id="UP000245910"/>
    </source>
</evidence>
<evidence type="ECO:0000313" key="5">
    <source>
        <dbReference type="EMBL" id="CEI60254.1"/>
    </source>
</evidence>
<dbReference type="InterPro" id="IPR024083">
    <property type="entry name" value="Fumarase/histidase_N"/>
</dbReference>
<dbReference type="AlphaFoldDB" id="A0A2L2SSS7"/>
<protein>
    <recommendedName>
        <fullName evidence="2">fumarate hydratase</fullName>
        <ecNumber evidence="2">4.2.1.2</ecNumber>
    </recommendedName>
</protein>
<accession>A0A2L2SSS7</accession>
<evidence type="ECO:0000256" key="2">
    <source>
        <dbReference type="ARBA" id="ARBA00012921"/>
    </source>
</evidence>
<reference evidence="6" key="1">
    <citation type="submission" date="2014-10" db="EMBL/GenBank/DDBJ databases">
        <authorList>
            <person name="King R."/>
        </authorList>
    </citation>
    <scope>NUCLEOTIDE SEQUENCE [LARGE SCALE GENOMIC DNA]</scope>
    <source>
        <strain evidence="6">A3/5</strain>
    </source>
</reference>
<dbReference type="Gene3D" id="1.20.200.10">
    <property type="entry name" value="Fumarase/aspartase (Central domain)"/>
    <property type="match status" value="2"/>
</dbReference>
<name>A0A2L2SSS7_9HYPO</name>
<dbReference type="Gene3D" id="1.10.40.30">
    <property type="entry name" value="Fumarase/aspartase (C-terminal domain)"/>
    <property type="match status" value="1"/>
</dbReference>
<dbReference type="Gene3D" id="1.10.275.10">
    <property type="entry name" value="Fumarase/aspartase (N-terminal domain)"/>
    <property type="match status" value="1"/>
</dbReference>